<evidence type="ECO:0000256" key="2">
    <source>
        <dbReference type="ARBA" id="ARBA00022692"/>
    </source>
</evidence>
<dbReference type="Proteomes" id="UP001369082">
    <property type="component" value="Unassembled WGS sequence"/>
</dbReference>
<evidence type="ECO:0000313" key="6">
    <source>
        <dbReference type="EMBL" id="MEL0631088.1"/>
    </source>
</evidence>
<dbReference type="Pfam" id="PF07681">
    <property type="entry name" value="DoxX"/>
    <property type="match status" value="1"/>
</dbReference>
<comment type="subcellular location">
    <subcellularLocation>
        <location evidence="1">Membrane</location>
        <topology evidence="1">Multi-pass membrane protein</topology>
    </subcellularLocation>
</comment>
<keyword evidence="4 5" id="KW-0472">Membrane</keyword>
<keyword evidence="7" id="KW-1185">Reference proteome</keyword>
<gene>
    <name evidence="6" type="ORF">V6256_16130</name>
</gene>
<evidence type="ECO:0000256" key="1">
    <source>
        <dbReference type="ARBA" id="ARBA00004141"/>
    </source>
</evidence>
<name>A0ABU9GUT6_9GAMM</name>
<feature type="non-terminal residue" evidence="6">
    <location>
        <position position="59"/>
    </location>
</feature>
<accession>A0ABU9GUT6</accession>
<protein>
    <submittedName>
        <fullName evidence="6">DoxX family membrane protein</fullName>
    </submittedName>
</protein>
<evidence type="ECO:0000313" key="7">
    <source>
        <dbReference type="Proteomes" id="UP001369082"/>
    </source>
</evidence>
<dbReference type="InterPro" id="IPR032808">
    <property type="entry name" value="DoxX"/>
</dbReference>
<evidence type="ECO:0000256" key="4">
    <source>
        <dbReference type="ARBA" id="ARBA00023136"/>
    </source>
</evidence>
<keyword evidence="2 5" id="KW-0812">Transmembrane</keyword>
<evidence type="ECO:0000256" key="5">
    <source>
        <dbReference type="SAM" id="Phobius"/>
    </source>
</evidence>
<dbReference type="RefSeq" id="WP_341599201.1">
    <property type="nucleotide sequence ID" value="NZ_JBAKAZ010000450.1"/>
</dbReference>
<keyword evidence="3 5" id="KW-1133">Transmembrane helix</keyword>
<dbReference type="EMBL" id="JBAKAZ010000450">
    <property type="protein sequence ID" value="MEL0631088.1"/>
    <property type="molecule type" value="Genomic_DNA"/>
</dbReference>
<reference evidence="6 7" key="1">
    <citation type="submission" date="2024-02" db="EMBL/GenBank/DDBJ databases">
        <title>Bacteria isolated from the canopy kelp, Nereocystis luetkeana.</title>
        <authorList>
            <person name="Pfister C.A."/>
            <person name="Younker I.T."/>
            <person name="Light S.H."/>
        </authorList>
    </citation>
    <scope>NUCLEOTIDE SEQUENCE [LARGE SCALE GENOMIC DNA]</scope>
    <source>
        <strain evidence="6 7">TI.1.05</strain>
    </source>
</reference>
<evidence type="ECO:0000256" key="3">
    <source>
        <dbReference type="ARBA" id="ARBA00022989"/>
    </source>
</evidence>
<comment type="caution">
    <text evidence="6">The sequence shown here is derived from an EMBL/GenBank/DDBJ whole genome shotgun (WGS) entry which is preliminary data.</text>
</comment>
<proteinExistence type="predicted"/>
<feature type="transmembrane region" description="Helical" evidence="5">
    <location>
        <begin position="12"/>
        <end position="30"/>
    </location>
</feature>
<organism evidence="6 7">
    <name type="scientific">Psychromonas aquatilis</name>
    <dbReference type="NCBI Taxonomy" id="2005072"/>
    <lineage>
        <taxon>Bacteria</taxon>
        <taxon>Pseudomonadati</taxon>
        <taxon>Pseudomonadota</taxon>
        <taxon>Gammaproteobacteria</taxon>
        <taxon>Alteromonadales</taxon>
        <taxon>Psychromonadaceae</taxon>
        <taxon>Psychromonas</taxon>
    </lineage>
</organism>
<sequence length="59" mass="6150">MKPLLNKITGSQAGYAALALRIPIAIIFIAHGTQTLDGLFGGYALTGTGQFMESNGIEP</sequence>